<reference evidence="1 2" key="1">
    <citation type="submission" date="2019-07" db="EMBL/GenBank/DDBJ databases">
        <title>Whole genome shotgun sequence of Chryseobacterium hagamense NBRC 105253.</title>
        <authorList>
            <person name="Hosoyama A."/>
            <person name="Uohara A."/>
            <person name="Ohji S."/>
            <person name="Ichikawa N."/>
        </authorList>
    </citation>
    <scope>NUCLEOTIDE SEQUENCE [LARGE SCALE GENOMIC DNA]</scope>
    <source>
        <strain evidence="1 2">NBRC 105253</strain>
    </source>
</reference>
<organism evidence="1 2">
    <name type="scientific">Chryseobacterium hagamense</name>
    <dbReference type="NCBI Taxonomy" id="395935"/>
    <lineage>
        <taxon>Bacteria</taxon>
        <taxon>Pseudomonadati</taxon>
        <taxon>Bacteroidota</taxon>
        <taxon>Flavobacteriia</taxon>
        <taxon>Flavobacteriales</taxon>
        <taxon>Weeksellaceae</taxon>
        <taxon>Chryseobacterium group</taxon>
        <taxon>Chryseobacterium</taxon>
    </lineage>
</organism>
<dbReference type="EMBL" id="BJYJ01000001">
    <property type="protein sequence ID" value="GEN74361.1"/>
    <property type="molecule type" value="Genomic_DNA"/>
</dbReference>
<dbReference type="OrthoDB" id="1271946at2"/>
<gene>
    <name evidence="1" type="ORF">CHA01nite_01010</name>
</gene>
<name>A0A511YGQ1_9FLAO</name>
<sequence>MSLYPISEKIAVGKKVATEKEIFVNEEIGRSAEIRFTCCQCGNGNTLRLTPYESGFPVLHLYEHEKVLSGNDLLKNGMAGKTSPDRLYLGKITVDNLPTLYFGTDCMKCASKYIGIFGYGEKQPGLEMLEISGIWNYTSAV</sequence>
<protein>
    <submittedName>
        <fullName evidence="1">Uncharacterized protein</fullName>
    </submittedName>
</protein>
<evidence type="ECO:0000313" key="2">
    <source>
        <dbReference type="Proteomes" id="UP000321863"/>
    </source>
</evidence>
<proteinExistence type="predicted"/>
<dbReference type="Proteomes" id="UP000321863">
    <property type="component" value="Unassembled WGS sequence"/>
</dbReference>
<accession>A0A511YGQ1</accession>
<comment type="caution">
    <text evidence="1">The sequence shown here is derived from an EMBL/GenBank/DDBJ whole genome shotgun (WGS) entry which is preliminary data.</text>
</comment>
<dbReference type="RefSeq" id="WP_146939263.1">
    <property type="nucleotide sequence ID" value="NZ_BJYJ01000001.1"/>
</dbReference>
<dbReference type="AlphaFoldDB" id="A0A511YGQ1"/>
<evidence type="ECO:0000313" key="1">
    <source>
        <dbReference type="EMBL" id="GEN74361.1"/>
    </source>
</evidence>
<keyword evidence="2" id="KW-1185">Reference proteome</keyword>